<dbReference type="RefSeq" id="WP_136600294.1">
    <property type="nucleotide sequence ID" value="NZ_STGV01000008.1"/>
</dbReference>
<dbReference type="Pfam" id="PF00534">
    <property type="entry name" value="Glycos_transf_1"/>
    <property type="match status" value="1"/>
</dbReference>
<dbReference type="OrthoDB" id="9771846at2"/>
<name>A0A4S8NSC3_9HYPH</name>
<accession>A0A4S8NSC3</accession>
<dbReference type="GO" id="GO:0016757">
    <property type="term" value="F:glycosyltransferase activity"/>
    <property type="evidence" value="ECO:0007669"/>
    <property type="project" value="InterPro"/>
</dbReference>
<gene>
    <name evidence="3" type="ORF">FAA97_19770</name>
</gene>
<keyword evidence="3" id="KW-0808">Transferase</keyword>
<proteinExistence type="predicted"/>
<dbReference type="InterPro" id="IPR050194">
    <property type="entry name" value="Glycosyltransferase_grp1"/>
</dbReference>
<feature type="domain" description="Glycosyl transferase family 1" evidence="1">
    <location>
        <begin position="201"/>
        <end position="355"/>
    </location>
</feature>
<dbReference type="PANTHER" id="PTHR45947">
    <property type="entry name" value="SULFOQUINOVOSYL TRANSFERASE SQD2"/>
    <property type="match status" value="1"/>
</dbReference>
<keyword evidence="4" id="KW-1185">Reference proteome</keyword>
<dbReference type="AlphaFoldDB" id="A0A4S8NSC3"/>
<evidence type="ECO:0000313" key="4">
    <source>
        <dbReference type="Proteomes" id="UP000308828"/>
    </source>
</evidence>
<comment type="caution">
    <text evidence="3">The sequence shown here is derived from an EMBL/GenBank/DDBJ whole genome shotgun (WGS) entry which is preliminary data.</text>
</comment>
<evidence type="ECO:0000259" key="2">
    <source>
        <dbReference type="Pfam" id="PF13439"/>
    </source>
</evidence>
<dbReference type="EMBL" id="STGV01000008">
    <property type="protein sequence ID" value="THV20277.1"/>
    <property type="molecule type" value="Genomic_DNA"/>
</dbReference>
<dbReference type="InterPro" id="IPR001296">
    <property type="entry name" value="Glyco_trans_1"/>
</dbReference>
<dbReference type="PANTHER" id="PTHR45947:SF3">
    <property type="entry name" value="SULFOQUINOVOSYL TRANSFERASE SQD2"/>
    <property type="match status" value="1"/>
</dbReference>
<evidence type="ECO:0000259" key="1">
    <source>
        <dbReference type="Pfam" id="PF00534"/>
    </source>
</evidence>
<dbReference type="CDD" id="cd03801">
    <property type="entry name" value="GT4_PimA-like"/>
    <property type="match status" value="1"/>
</dbReference>
<protein>
    <submittedName>
        <fullName evidence="3">Glycosyltransferase family 4 protein</fullName>
    </submittedName>
</protein>
<organism evidence="3 4">
    <name type="scientific">Peteryoungia ipomoeae</name>
    <dbReference type="NCBI Taxonomy" id="1210932"/>
    <lineage>
        <taxon>Bacteria</taxon>
        <taxon>Pseudomonadati</taxon>
        <taxon>Pseudomonadota</taxon>
        <taxon>Alphaproteobacteria</taxon>
        <taxon>Hyphomicrobiales</taxon>
        <taxon>Rhizobiaceae</taxon>
        <taxon>Peteryoungia</taxon>
    </lineage>
</organism>
<reference evidence="3 4" key="1">
    <citation type="submission" date="2019-04" db="EMBL/GenBank/DDBJ databases">
        <title>Genome sequence of strain shin9-1.</title>
        <authorList>
            <person name="Gao J."/>
            <person name="Sun J."/>
        </authorList>
    </citation>
    <scope>NUCLEOTIDE SEQUENCE [LARGE SCALE GENOMIC DNA]</scope>
    <source>
        <strain evidence="4">shin9-1</strain>
    </source>
</reference>
<dbReference type="Pfam" id="PF13439">
    <property type="entry name" value="Glyco_transf_4"/>
    <property type="match status" value="1"/>
</dbReference>
<dbReference type="Gene3D" id="3.40.50.2000">
    <property type="entry name" value="Glycogen Phosphorylase B"/>
    <property type="match status" value="2"/>
</dbReference>
<dbReference type="SUPFAM" id="SSF53756">
    <property type="entry name" value="UDP-Glycosyltransferase/glycogen phosphorylase"/>
    <property type="match status" value="1"/>
</dbReference>
<dbReference type="InterPro" id="IPR028098">
    <property type="entry name" value="Glyco_trans_4-like_N"/>
</dbReference>
<evidence type="ECO:0000313" key="3">
    <source>
        <dbReference type="EMBL" id="THV20277.1"/>
    </source>
</evidence>
<feature type="domain" description="Glycosyltransferase subfamily 4-like N-terminal" evidence="2">
    <location>
        <begin position="30"/>
        <end position="192"/>
    </location>
</feature>
<dbReference type="Proteomes" id="UP000308828">
    <property type="component" value="Unassembled WGS sequence"/>
</dbReference>
<sequence>MIDPHEEVAPMQRMPPLVVHIVRQFSPSRGGLEDVVSNLCGQLMRQGWRVRVVTLDRLFRNPAVHLPASEMIGGIEVVRIPWRGSSRYPLAPAVLNHIADADLVHVHAIDFFYDFVALTRFMHRKPLLATTHGGFFHTPKYARLKTLWFHTATRLSGLAYDALIACSQSDAAMFRQIAGSRLRLIENGVDIEKYADASSSKPTRRLVTVGRFSDNKRLDRLLDVLADLRSRCSDWQLDIIGTPSDLSTDALRAMIDQRALFEAATIHVGVDEDEVREIFGRASLFISASEYEGFGLVAVEAMSAGLIPVLHHNAAYQALAARHRCIAVTDFARPAEGAAAIEAALARLQSNPLMRDEAKAAAGGYGWARVREAHMSLYRDVLQSRKPRTL</sequence>